<dbReference type="RefSeq" id="WP_386055423.1">
    <property type="nucleotide sequence ID" value="NZ_JBHTKL010000001.1"/>
</dbReference>
<dbReference type="PROSITE" id="PS51257">
    <property type="entry name" value="PROKAR_LIPOPROTEIN"/>
    <property type="match status" value="1"/>
</dbReference>
<organism evidence="1 2">
    <name type="scientific">Thalassobacillus hwangdonensis</name>
    <dbReference type="NCBI Taxonomy" id="546108"/>
    <lineage>
        <taxon>Bacteria</taxon>
        <taxon>Bacillati</taxon>
        <taxon>Bacillota</taxon>
        <taxon>Bacilli</taxon>
        <taxon>Bacillales</taxon>
        <taxon>Bacillaceae</taxon>
        <taxon>Thalassobacillus</taxon>
    </lineage>
</organism>
<proteinExistence type="predicted"/>
<keyword evidence="2" id="KW-1185">Reference proteome</keyword>
<protein>
    <recommendedName>
        <fullName evidence="3">Lipoprotein</fullName>
    </recommendedName>
</protein>
<evidence type="ECO:0008006" key="3">
    <source>
        <dbReference type="Google" id="ProtNLM"/>
    </source>
</evidence>
<dbReference type="EMBL" id="JBHTKL010000001">
    <property type="protein sequence ID" value="MFD1017587.1"/>
    <property type="molecule type" value="Genomic_DNA"/>
</dbReference>
<sequence>MRKWFVIVMTAFLFGCQSEAEVSGNESEASQLADEMVITQAVGERFAEDNFNMEWVEELEVELENQKLLLIIQSNKRVTSDDFLPAVEAFLRDVSEATVGSDPMTDGFGTIYDKYDVKVTIKEEHDTHIGEMSKGIQSMQWSLIQK</sequence>
<reference evidence="2" key="1">
    <citation type="journal article" date="2019" name="Int. J. Syst. Evol. Microbiol.">
        <title>The Global Catalogue of Microorganisms (GCM) 10K type strain sequencing project: providing services to taxonomists for standard genome sequencing and annotation.</title>
        <authorList>
            <consortium name="The Broad Institute Genomics Platform"/>
            <consortium name="The Broad Institute Genome Sequencing Center for Infectious Disease"/>
            <person name="Wu L."/>
            <person name="Ma J."/>
        </authorList>
    </citation>
    <scope>NUCLEOTIDE SEQUENCE [LARGE SCALE GENOMIC DNA]</scope>
    <source>
        <strain evidence="2">CCUG 56607</strain>
    </source>
</reference>
<gene>
    <name evidence="1" type="ORF">ACFQ2J_00130</name>
</gene>
<accession>A0ABW3KUQ0</accession>
<comment type="caution">
    <text evidence="1">The sequence shown here is derived from an EMBL/GenBank/DDBJ whole genome shotgun (WGS) entry which is preliminary data.</text>
</comment>
<evidence type="ECO:0000313" key="2">
    <source>
        <dbReference type="Proteomes" id="UP001596990"/>
    </source>
</evidence>
<dbReference type="Proteomes" id="UP001596990">
    <property type="component" value="Unassembled WGS sequence"/>
</dbReference>
<evidence type="ECO:0000313" key="1">
    <source>
        <dbReference type="EMBL" id="MFD1017587.1"/>
    </source>
</evidence>
<name>A0ABW3KUQ0_9BACI</name>